<feature type="non-terminal residue" evidence="1">
    <location>
        <position position="1"/>
    </location>
</feature>
<accession>A0A8S2X5U9</accession>
<evidence type="ECO:0000313" key="2">
    <source>
        <dbReference type="EMBL" id="CAF4477877.1"/>
    </source>
</evidence>
<organism evidence="1 3">
    <name type="scientific">Rotaria magnacalcarata</name>
    <dbReference type="NCBI Taxonomy" id="392030"/>
    <lineage>
        <taxon>Eukaryota</taxon>
        <taxon>Metazoa</taxon>
        <taxon>Spiralia</taxon>
        <taxon>Gnathifera</taxon>
        <taxon>Rotifera</taxon>
        <taxon>Eurotatoria</taxon>
        <taxon>Bdelloidea</taxon>
        <taxon>Philodinida</taxon>
        <taxon>Philodinidae</taxon>
        <taxon>Rotaria</taxon>
    </lineage>
</organism>
<dbReference type="Proteomes" id="UP000681720">
    <property type="component" value="Unassembled WGS sequence"/>
</dbReference>
<sequence>KYEIRVAAYSNRGLSSMSNAIEMAIPSFSTQRRADIQQKTSFKNLDDILENISKVQNPTRIIH</sequence>
<dbReference type="EMBL" id="CAJOBJ010075330">
    <property type="protein sequence ID" value="CAF4477740.1"/>
    <property type="molecule type" value="Genomic_DNA"/>
</dbReference>
<comment type="caution">
    <text evidence="1">The sequence shown here is derived from an EMBL/GenBank/DDBJ whole genome shotgun (WGS) entry which is preliminary data.</text>
</comment>
<dbReference type="EMBL" id="CAJOBJ010075370">
    <property type="protein sequence ID" value="CAF4477877.1"/>
    <property type="molecule type" value="Genomic_DNA"/>
</dbReference>
<dbReference type="AlphaFoldDB" id="A0A8S2X5U9"/>
<feature type="non-terminal residue" evidence="1">
    <location>
        <position position="63"/>
    </location>
</feature>
<proteinExistence type="predicted"/>
<gene>
    <name evidence="1" type="ORF">GIL414_LOCUS33662</name>
    <name evidence="2" type="ORF">GIL414_LOCUS33668</name>
</gene>
<name>A0A8S2X5U9_9BILA</name>
<evidence type="ECO:0000313" key="3">
    <source>
        <dbReference type="Proteomes" id="UP000681720"/>
    </source>
</evidence>
<protein>
    <submittedName>
        <fullName evidence="1">Uncharacterized protein</fullName>
    </submittedName>
</protein>
<reference evidence="1" key="1">
    <citation type="submission" date="2021-02" db="EMBL/GenBank/DDBJ databases">
        <authorList>
            <person name="Nowell W R."/>
        </authorList>
    </citation>
    <scope>NUCLEOTIDE SEQUENCE</scope>
</reference>
<evidence type="ECO:0000313" key="1">
    <source>
        <dbReference type="EMBL" id="CAF4477740.1"/>
    </source>
</evidence>